<proteinExistence type="evidence at transcript level"/>
<feature type="domain" description="Non-haem dioxygenase N-terminal" evidence="5">
    <location>
        <begin position="69"/>
        <end position="173"/>
    </location>
</feature>
<keyword evidence="2" id="KW-0408">Iron</keyword>
<evidence type="ECO:0000259" key="5">
    <source>
        <dbReference type="Pfam" id="PF14226"/>
    </source>
</evidence>
<dbReference type="InterPro" id="IPR044861">
    <property type="entry name" value="IPNS-like_FE2OG_OXY"/>
</dbReference>
<dbReference type="AlphaFoldDB" id="D5AD89"/>
<dbReference type="EMBL" id="BT124243">
    <property type="protein sequence ID" value="ADE77508.1"/>
    <property type="molecule type" value="mRNA"/>
</dbReference>
<evidence type="ECO:0008006" key="7">
    <source>
        <dbReference type="Google" id="ProtNLM"/>
    </source>
</evidence>
<evidence type="ECO:0000256" key="1">
    <source>
        <dbReference type="ARBA" id="ARBA00022723"/>
    </source>
</evidence>
<organism evidence="6">
    <name type="scientific">Picea sitchensis</name>
    <name type="common">Sitka spruce</name>
    <name type="synonym">Pinus sitchensis</name>
    <dbReference type="NCBI Taxonomy" id="3332"/>
    <lineage>
        <taxon>Eukaryota</taxon>
        <taxon>Viridiplantae</taxon>
        <taxon>Streptophyta</taxon>
        <taxon>Embryophyta</taxon>
        <taxon>Tracheophyta</taxon>
        <taxon>Spermatophyta</taxon>
        <taxon>Pinopsida</taxon>
        <taxon>Pinidae</taxon>
        <taxon>Conifers I</taxon>
        <taxon>Pinales</taxon>
        <taxon>Pinaceae</taxon>
        <taxon>Picea</taxon>
    </lineage>
</organism>
<feature type="region of interest" description="Disordered" evidence="3">
    <location>
        <begin position="1"/>
        <end position="32"/>
    </location>
</feature>
<sequence>MSSTDVQQQGNTLGGSRAPPPTPSQGGNNSSATTVNNDAFSAFLEKSLGFSSLVLPESPLKTSITECDLPVIDFSSARDDLVRRITDSAAEFGCFQVINHGVSFDVAEKAEKECDGLFELALEKKEAISRSLESLFGFEDGGCDTSTSTRQESFWLEKEPSQIEDFMRNIWPEGCGNLSCALGDYSSAMEKVAGEILDHLLEGLGDWDRSSFMADIVTNNASVICISNQKGPVKPQSARLKHSYPFILTLQHQNTSDSFEVYVDRSWVRVSPQAGTLLVTLGDIMKVWSNGEYKSAVGRPTMISEQACTSMALIYSPPTESMICPIPEVLNSDKMPHYGSFSFKDYASRLRKQRLLFKDPVERYKIL</sequence>
<dbReference type="Pfam" id="PF03171">
    <property type="entry name" value="2OG-FeII_Oxy"/>
    <property type="match status" value="1"/>
</dbReference>
<accession>D5AD89</accession>
<protein>
    <recommendedName>
        <fullName evidence="7">Fe2OG dioxygenase domain-containing protein</fullName>
    </recommendedName>
</protein>
<dbReference type="PANTHER" id="PTHR34945:SF2">
    <property type="entry name" value="2-OXOGLUTARATE (2OG) AND FE(II)-DEPENDENT OXYGENASE SUPERFAMILY PROTEIN"/>
    <property type="match status" value="1"/>
</dbReference>
<evidence type="ECO:0000256" key="2">
    <source>
        <dbReference type="ARBA" id="ARBA00023004"/>
    </source>
</evidence>
<evidence type="ECO:0000313" key="6">
    <source>
        <dbReference type="EMBL" id="ADE77508.1"/>
    </source>
</evidence>
<evidence type="ECO:0000256" key="3">
    <source>
        <dbReference type="SAM" id="MobiDB-lite"/>
    </source>
</evidence>
<reference evidence="6" key="1">
    <citation type="submission" date="2010-04" db="EMBL/GenBank/DDBJ databases">
        <authorList>
            <person name="Reid K.E."/>
            <person name="Liao N."/>
            <person name="Chan S."/>
            <person name="Docking R."/>
            <person name="Taylor G."/>
            <person name="Moore R."/>
            <person name="Mayo M."/>
            <person name="Munro S."/>
            <person name="King J."/>
            <person name="Yanchuk A."/>
            <person name="Holt R."/>
            <person name="Jones S."/>
            <person name="Marra M."/>
            <person name="Ritland C.E."/>
            <person name="Ritland K."/>
            <person name="Bohlmann J."/>
        </authorList>
    </citation>
    <scope>NUCLEOTIDE SEQUENCE</scope>
    <source>
        <tissue evidence="6">Bud</tissue>
    </source>
</reference>
<name>D5AD89_PICSI</name>
<dbReference type="InterPro" id="IPR026992">
    <property type="entry name" value="DIOX_N"/>
</dbReference>
<evidence type="ECO:0000259" key="4">
    <source>
        <dbReference type="Pfam" id="PF03171"/>
    </source>
</evidence>
<feature type="compositionally biased region" description="Polar residues" evidence="3">
    <location>
        <begin position="1"/>
        <end position="11"/>
    </location>
</feature>
<dbReference type="GO" id="GO:0046872">
    <property type="term" value="F:metal ion binding"/>
    <property type="evidence" value="ECO:0007669"/>
    <property type="project" value="UniProtKB-KW"/>
</dbReference>
<dbReference type="Pfam" id="PF14226">
    <property type="entry name" value="DIOX_N"/>
    <property type="match status" value="1"/>
</dbReference>
<dbReference type="Gene3D" id="2.60.120.330">
    <property type="entry name" value="B-lactam Antibiotic, Isopenicillin N Synthase, Chain"/>
    <property type="match status" value="1"/>
</dbReference>
<dbReference type="InterPro" id="IPR027443">
    <property type="entry name" value="IPNS-like_sf"/>
</dbReference>
<feature type="domain" description="Isopenicillin N synthase-like Fe(2+) 2OG dioxygenase" evidence="4">
    <location>
        <begin position="234"/>
        <end position="300"/>
    </location>
</feature>
<dbReference type="PANTHER" id="PTHR34945">
    <property type="entry name" value="2-OXOGLUTARATE (2OG) AND FE(II)-DEPENDENT OXYGENASE SUPERFAMILY PROTEIN"/>
    <property type="match status" value="1"/>
</dbReference>
<dbReference type="SUPFAM" id="SSF51197">
    <property type="entry name" value="Clavaminate synthase-like"/>
    <property type="match status" value="1"/>
</dbReference>
<keyword evidence="1" id="KW-0479">Metal-binding</keyword>